<dbReference type="Pfam" id="PF07486">
    <property type="entry name" value="Hydrolase_2"/>
    <property type="match status" value="1"/>
</dbReference>
<evidence type="ECO:0000259" key="2">
    <source>
        <dbReference type="Pfam" id="PF07486"/>
    </source>
</evidence>
<reference evidence="3" key="1">
    <citation type="submission" date="2021-02" db="EMBL/GenBank/DDBJ databases">
        <authorList>
            <person name="Nowell W R."/>
        </authorList>
    </citation>
    <scope>NUCLEOTIDE SEQUENCE</scope>
</reference>
<dbReference type="InterPro" id="IPR011105">
    <property type="entry name" value="Cell_wall_hydrolase_SleB"/>
</dbReference>
<protein>
    <recommendedName>
        <fullName evidence="2">Cell wall hydrolase SleB domain-containing protein</fullName>
    </recommendedName>
</protein>
<keyword evidence="4" id="KW-1185">Reference proteome</keyword>
<dbReference type="EMBL" id="CAJNOR010007938">
    <property type="protein sequence ID" value="CAF1625832.1"/>
    <property type="molecule type" value="Genomic_DNA"/>
</dbReference>
<dbReference type="Gene3D" id="1.10.10.2520">
    <property type="entry name" value="Cell wall hydrolase SleB, domain 1"/>
    <property type="match status" value="1"/>
</dbReference>
<feature type="domain" description="Cell wall hydrolase SleB" evidence="2">
    <location>
        <begin position="23"/>
        <end position="133"/>
    </location>
</feature>
<sequence length="137" mass="15417">MSRSATEKDIDIMTKTVWGEARGEPDAGKVAVAHVIMNRANSGNRYGQGIAGVCLKDRQFSCWDEGDVNRGQIDRLNTNSQEYQKIRRIVEEVLDGTRPDNTYGSTHYHRTDTPHNWANGKRPAAKHGAHSFYNDID</sequence>
<accession>A0A816CNJ4</accession>
<dbReference type="Proteomes" id="UP000663828">
    <property type="component" value="Unassembled WGS sequence"/>
</dbReference>
<organism evidence="3 4">
    <name type="scientific">Adineta ricciae</name>
    <name type="common">Rotifer</name>
    <dbReference type="NCBI Taxonomy" id="249248"/>
    <lineage>
        <taxon>Eukaryota</taxon>
        <taxon>Metazoa</taxon>
        <taxon>Spiralia</taxon>
        <taxon>Gnathifera</taxon>
        <taxon>Rotifera</taxon>
        <taxon>Eurotatoria</taxon>
        <taxon>Bdelloidea</taxon>
        <taxon>Adinetida</taxon>
        <taxon>Adinetidae</taxon>
        <taxon>Adineta</taxon>
    </lineage>
</organism>
<evidence type="ECO:0000256" key="1">
    <source>
        <dbReference type="SAM" id="MobiDB-lite"/>
    </source>
</evidence>
<name>A0A816CNJ4_ADIRI</name>
<evidence type="ECO:0000313" key="4">
    <source>
        <dbReference type="Proteomes" id="UP000663828"/>
    </source>
</evidence>
<evidence type="ECO:0000313" key="3">
    <source>
        <dbReference type="EMBL" id="CAF1625832.1"/>
    </source>
</evidence>
<comment type="caution">
    <text evidence="3">The sequence shown here is derived from an EMBL/GenBank/DDBJ whole genome shotgun (WGS) entry which is preliminary data.</text>
</comment>
<proteinExistence type="predicted"/>
<dbReference type="GO" id="GO:0016787">
    <property type="term" value="F:hydrolase activity"/>
    <property type="evidence" value="ECO:0007669"/>
    <property type="project" value="InterPro"/>
</dbReference>
<dbReference type="InterPro" id="IPR042047">
    <property type="entry name" value="SleB_dom1"/>
</dbReference>
<feature type="region of interest" description="Disordered" evidence="1">
    <location>
        <begin position="97"/>
        <end position="137"/>
    </location>
</feature>
<dbReference type="AlphaFoldDB" id="A0A816CNJ4"/>
<gene>
    <name evidence="3" type="ORF">XAT740_LOCUS50894</name>
</gene>